<dbReference type="GO" id="GO:0006879">
    <property type="term" value="P:intracellular iron ion homeostasis"/>
    <property type="evidence" value="ECO:0007669"/>
    <property type="project" value="TreeGrafter"/>
</dbReference>
<dbReference type="SFLD" id="SFLDS00052">
    <property type="entry name" value="Ferric_Reductase_Domain"/>
    <property type="match status" value="1"/>
</dbReference>
<feature type="transmembrane region" description="Helical" evidence="15">
    <location>
        <begin position="39"/>
        <end position="57"/>
    </location>
</feature>
<dbReference type="InterPro" id="IPR039261">
    <property type="entry name" value="FNR_nucleotide-bd"/>
</dbReference>
<evidence type="ECO:0000256" key="8">
    <source>
        <dbReference type="ARBA" id="ARBA00022989"/>
    </source>
</evidence>
<dbReference type="CDD" id="cd06186">
    <property type="entry name" value="NOX_Duox_like_FAD_NADP"/>
    <property type="match status" value="1"/>
</dbReference>
<feature type="transmembrane region" description="Helical" evidence="15">
    <location>
        <begin position="252"/>
        <end position="269"/>
    </location>
</feature>
<dbReference type="InterPro" id="IPR017927">
    <property type="entry name" value="FAD-bd_FR_type"/>
</dbReference>
<dbReference type="SUPFAM" id="SSF52343">
    <property type="entry name" value="Ferredoxin reductase-like, C-terminal NADP-linked domain"/>
    <property type="match status" value="1"/>
</dbReference>
<feature type="transmembrane region" description="Helical" evidence="15">
    <location>
        <begin position="108"/>
        <end position="127"/>
    </location>
</feature>
<organism evidence="17 18">
    <name type="scientific">Papiliotrema laurentii</name>
    <name type="common">Cryptococcus laurentii</name>
    <dbReference type="NCBI Taxonomy" id="5418"/>
    <lineage>
        <taxon>Eukaryota</taxon>
        <taxon>Fungi</taxon>
        <taxon>Dikarya</taxon>
        <taxon>Basidiomycota</taxon>
        <taxon>Agaricomycotina</taxon>
        <taxon>Tremellomycetes</taxon>
        <taxon>Tremellales</taxon>
        <taxon>Rhynchogastremaceae</taxon>
        <taxon>Papiliotrema</taxon>
    </lineage>
</organism>
<keyword evidence="4" id="KW-0813">Transport</keyword>
<evidence type="ECO:0000256" key="1">
    <source>
        <dbReference type="ARBA" id="ARBA00004651"/>
    </source>
</evidence>
<dbReference type="SUPFAM" id="SSF63380">
    <property type="entry name" value="Riboflavin synthase domain-like"/>
    <property type="match status" value="1"/>
</dbReference>
<dbReference type="SFLD" id="SFLDG01168">
    <property type="entry name" value="Ferric_reductase_subgroup_(FRE"/>
    <property type="match status" value="1"/>
</dbReference>
<dbReference type="PANTHER" id="PTHR32361">
    <property type="entry name" value="FERRIC/CUPRIC REDUCTASE TRANSMEMBRANE COMPONENT"/>
    <property type="match status" value="1"/>
</dbReference>
<dbReference type="InterPro" id="IPR013112">
    <property type="entry name" value="FAD-bd_8"/>
</dbReference>
<sequence length="629" mass="70197">MSSTIQNRLVGRYIPVIPDQFKIYDSYTEDPKWQIKFTIIWTSVLAFTTLCSIPYTYRLLRHGRYYTELWIQESPAPPDPSLRSDAPPSKNLGRDRESFVRRTGRRAYAVWQSLALWTIPLPTLAFWKSQVGDCCRKAYFSLGVGQMVLVAGYLAASIACFVVGAELVQNSNRPGFIAVAQLPLIVLLSLKSPLPLPIFLPTLSYEHYNFLHRWAGRTLFLLVTVHGAMWLHQFISTDQWDQVWADKTKRGMIAYGLMCGIVLTSLKPVRRVCYQLFWAAHLVLFVGFFAAICYHTPYAQPWVYPCVAIYGYDFVVRMVRYRVKEAILIPVDSTMTMIHIPDCGHGWRPTQHVMLRVLKGAGVFESHPFTITNAPSSTLTAKGITLYAKVSGDWTRRLHAMASDVEGIEVGEDVEERESFLEKTKRGEEVDVADHPGKKVLVTLDGPYGGLKMDLGDHGRVMVVAGGSGVTFALGAVEEAICRKRQGRGQGPDQVLVVWVVRDMSTVEALSPTLEYLYRKAKTNHIDLAYRLYLSQPPSPLPCLPPSLAPFSTLSPFRPEVSQLVQELLPSDHHGPEAAGENAHSPGMAVIACGPEGIVMEARNAVARLGVEERVRAGGVEFHGECYAL</sequence>
<evidence type="ECO:0000313" key="18">
    <source>
        <dbReference type="Proteomes" id="UP001182556"/>
    </source>
</evidence>
<dbReference type="EC" id="1.16.1.9" evidence="3"/>
<feature type="transmembrane region" description="Helical" evidence="15">
    <location>
        <begin position="275"/>
        <end position="294"/>
    </location>
</feature>
<evidence type="ECO:0000313" key="17">
    <source>
        <dbReference type="EMBL" id="KAK1924119.1"/>
    </source>
</evidence>
<evidence type="ECO:0000256" key="14">
    <source>
        <dbReference type="SAM" id="MobiDB-lite"/>
    </source>
</evidence>
<evidence type="ECO:0000256" key="5">
    <source>
        <dbReference type="ARBA" id="ARBA00022475"/>
    </source>
</evidence>
<dbReference type="InterPro" id="IPR013121">
    <property type="entry name" value="Fe_red_NAD-bd_6"/>
</dbReference>
<evidence type="ECO:0000256" key="12">
    <source>
        <dbReference type="ARBA" id="ARBA00023180"/>
    </source>
</evidence>
<feature type="region of interest" description="Disordered" evidence="14">
    <location>
        <begin position="76"/>
        <end position="97"/>
    </location>
</feature>
<dbReference type="Gene3D" id="3.40.50.80">
    <property type="entry name" value="Nucleotide-binding domain of ferredoxin-NADP reductase (FNR) module"/>
    <property type="match status" value="1"/>
</dbReference>
<evidence type="ECO:0000256" key="11">
    <source>
        <dbReference type="ARBA" id="ARBA00023136"/>
    </source>
</evidence>
<evidence type="ECO:0000256" key="3">
    <source>
        <dbReference type="ARBA" id="ARBA00012668"/>
    </source>
</evidence>
<comment type="subcellular location">
    <subcellularLocation>
        <location evidence="1">Cell membrane</location>
        <topology evidence="1">Multi-pass membrane protein</topology>
    </subcellularLocation>
</comment>
<proteinExistence type="inferred from homology"/>
<evidence type="ECO:0000256" key="13">
    <source>
        <dbReference type="ARBA" id="ARBA00048483"/>
    </source>
</evidence>
<comment type="caution">
    <text evidence="17">The sequence shown here is derived from an EMBL/GenBank/DDBJ whole genome shotgun (WGS) entry which is preliminary data.</text>
</comment>
<dbReference type="EMBL" id="JAODAN010000005">
    <property type="protein sequence ID" value="KAK1924119.1"/>
    <property type="molecule type" value="Genomic_DNA"/>
</dbReference>
<dbReference type="AlphaFoldDB" id="A0AAD9FP35"/>
<evidence type="ECO:0000256" key="10">
    <source>
        <dbReference type="ARBA" id="ARBA00023065"/>
    </source>
</evidence>
<evidence type="ECO:0000256" key="15">
    <source>
        <dbReference type="SAM" id="Phobius"/>
    </source>
</evidence>
<dbReference type="GO" id="GO:0015677">
    <property type="term" value="P:copper ion import"/>
    <property type="evidence" value="ECO:0007669"/>
    <property type="project" value="TreeGrafter"/>
</dbReference>
<dbReference type="PROSITE" id="PS51384">
    <property type="entry name" value="FAD_FR"/>
    <property type="match status" value="1"/>
</dbReference>
<keyword evidence="11 15" id="KW-0472">Membrane</keyword>
<dbReference type="Pfam" id="PF08022">
    <property type="entry name" value="FAD_binding_8"/>
    <property type="match status" value="1"/>
</dbReference>
<feature type="domain" description="FAD-binding FR-type" evidence="16">
    <location>
        <begin position="316"/>
        <end position="454"/>
    </location>
</feature>
<feature type="transmembrane region" description="Helical" evidence="15">
    <location>
        <begin position="214"/>
        <end position="231"/>
    </location>
</feature>
<dbReference type="PANTHER" id="PTHR32361:SF9">
    <property type="entry name" value="FERRIC REDUCTASE TRANSMEMBRANE COMPONENT 3-RELATED"/>
    <property type="match status" value="1"/>
</dbReference>
<keyword evidence="8 15" id="KW-1133">Transmembrane helix</keyword>
<evidence type="ECO:0000256" key="4">
    <source>
        <dbReference type="ARBA" id="ARBA00022448"/>
    </source>
</evidence>
<comment type="similarity">
    <text evidence="2">Belongs to the ferric reductase (FRE) family.</text>
</comment>
<keyword evidence="10" id="KW-0406">Ion transport</keyword>
<dbReference type="GO" id="GO:0005886">
    <property type="term" value="C:plasma membrane"/>
    <property type="evidence" value="ECO:0007669"/>
    <property type="project" value="UniProtKB-SubCell"/>
</dbReference>
<dbReference type="Proteomes" id="UP001182556">
    <property type="component" value="Unassembled WGS sequence"/>
</dbReference>
<dbReference type="Pfam" id="PF08030">
    <property type="entry name" value="NAD_binding_6"/>
    <property type="match status" value="1"/>
</dbReference>
<gene>
    <name evidence="17" type="ORF">DB88DRAFT_489155</name>
</gene>
<dbReference type="Pfam" id="PF01794">
    <property type="entry name" value="Ferric_reduct"/>
    <property type="match status" value="1"/>
</dbReference>
<keyword evidence="18" id="KW-1185">Reference proteome</keyword>
<keyword evidence="5" id="KW-1003">Cell membrane</keyword>
<evidence type="ECO:0000256" key="2">
    <source>
        <dbReference type="ARBA" id="ARBA00006278"/>
    </source>
</evidence>
<protein>
    <recommendedName>
        <fullName evidence="3">ferric-chelate reductase (NADPH)</fullName>
        <ecNumber evidence="3">1.16.1.9</ecNumber>
    </recommendedName>
</protein>
<evidence type="ECO:0000256" key="6">
    <source>
        <dbReference type="ARBA" id="ARBA00022692"/>
    </source>
</evidence>
<comment type="catalytic activity">
    <reaction evidence="13">
        <text>2 a Fe(II)-siderophore + NADP(+) + H(+) = 2 a Fe(III)-siderophore + NADPH</text>
        <dbReference type="Rhea" id="RHEA:28795"/>
        <dbReference type="Rhea" id="RHEA-COMP:11342"/>
        <dbReference type="Rhea" id="RHEA-COMP:11344"/>
        <dbReference type="ChEBI" id="CHEBI:15378"/>
        <dbReference type="ChEBI" id="CHEBI:29033"/>
        <dbReference type="ChEBI" id="CHEBI:29034"/>
        <dbReference type="ChEBI" id="CHEBI:57783"/>
        <dbReference type="ChEBI" id="CHEBI:58349"/>
        <dbReference type="EC" id="1.16.1.9"/>
    </reaction>
</comment>
<evidence type="ECO:0000259" key="16">
    <source>
        <dbReference type="PROSITE" id="PS51384"/>
    </source>
</evidence>
<keyword evidence="6 15" id="KW-0812">Transmembrane</keyword>
<evidence type="ECO:0000256" key="7">
    <source>
        <dbReference type="ARBA" id="ARBA00022982"/>
    </source>
</evidence>
<dbReference type="GO" id="GO:0052851">
    <property type="term" value="F:ferric-chelate reductase (NADPH) activity"/>
    <property type="evidence" value="ECO:0007669"/>
    <property type="project" value="UniProtKB-EC"/>
</dbReference>
<reference evidence="17" key="1">
    <citation type="submission" date="2023-02" db="EMBL/GenBank/DDBJ databases">
        <title>Identification and recombinant expression of a fungal hydrolase from Papiliotrema laurentii that hydrolyzes apple cutin and clears colloidal polyester polyurethane.</title>
        <authorList>
            <consortium name="DOE Joint Genome Institute"/>
            <person name="Roman V.A."/>
            <person name="Bojanowski C."/>
            <person name="Crable B.R."/>
            <person name="Wagner D.N."/>
            <person name="Hung C.S."/>
            <person name="Nadeau L.J."/>
            <person name="Schratz L."/>
            <person name="Haridas S."/>
            <person name="Pangilinan J."/>
            <person name="Lipzen A."/>
            <person name="Na H."/>
            <person name="Yan M."/>
            <person name="Ng V."/>
            <person name="Grigoriev I.V."/>
            <person name="Spatafora J.W."/>
            <person name="Barlow D."/>
            <person name="Biffinger J."/>
            <person name="Kelley-Loughnane N."/>
            <person name="Varaljay V.A."/>
            <person name="Crookes-Goodson W.J."/>
        </authorList>
    </citation>
    <scope>NUCLEOTIDE SEQUENCE</scope>
    <source>
        <strain evidence="17">5307AH</strain>
    </source>
</reference>
<evidence type="ECO:0000256" key="9">
    <source>
        <dbReference type="ARBA" id="ARBA00023002"/>
    </source>
</evidence>
<keyword evidence="9" id="KW-0560">Oxidoreductase</keyword>
<dbReference type="InterPro" id="IPR051410">
    <property type="entry name" value="Ferric/Cupric_Reductase"/>
</dbReference>
<name>A0AAD9FP35_PAPLA</name>
<dbReference type="InterPro" id="IPR013130">
    <property type="entry name" value="Fe3_Rdtase_TM_dom"/>
</dbReference>
<accession>A0AAD9FP35</accession>
<keyword evidence="12" id="KW-0325">Glycoprotein</keyword>
<dbReference type="InterPro" id="IPR017938">
    <property type="entry name" value="Riboflavin_synthase-like_b-brl"/>
</dbReference>
<keyword evidence="7" id="KW-0249">Electron transport</keyword>
<dbReference type="GO" id="GO:0006826">
    <property type="term" value="P:iron ion transport"/>
    <property type="evidence" value="ECO:0007669"/>
    <property type="project" value="TreeGrafter"/>
</dbReference>
<feature type="transmembrane region" description="Helical" evidence="15">
    <location>
        <begin position="139"/>
        <end position="163"/>
    </location>
</feature>